<evidence type="ECO:0000256" key="1">
    <source>
        <dbReference type="SAM" id="MobiDB-lite"/>
    </source>
</evidence>
<dbReference type="AlphaFoldDB" id="H2YC90"/>
<feature type="compositionally biased region" description="Basic and acidic residues" evidence="1">
    <location>
        <begin position="154"/>
        <end position="167"/>
    </location>
</feature>
<protein>
    <submittedName>
        <fullName evidence="2">Uncharacterized protein</fullName>
    </submittedName>
</protein>
<evidence type="ECO:0000313" key="3">
    <source>
        <dbReference type="Proteomes" id="UP000007875"/>
    </source>
</evidence>
<evidence type="ECO:0000313" key="2">
    <source>
        <dbReference type="Ensembl" id="ENSCSAVP00000002938.1"/>
    </source>
</evidence>
<reference evidence="3" key="1">
    <citation type="submission" date="2003-08" db="EMBL/GenBank/DDBJ databases">
        <authorList>
            <person name="Birren B."/>
            <person name="Nusbaum C."/>
            <person name="Abebe A."/>
            <person name="Abouelleil A."/>
            <person name="Adekoya E."/>
            <person name="Ait-zahra M."/>
            <person name="Allen N."/>
            <person name="Allen T."/>
            <person name="An P."/>
            <person name="Anderson M."/>
            <person name="Anderson S."/>
            <person name="Arachchi H."/>
            <person name="Armbruster J."/>
            <person name="Bachantsang P."/>
            <person name="Baldwin J."/>
            <person name="Barry A."/>
            <person name="Bayul T."/>
            <person name="Blitshsteyn B."/>
            <person name="Bloom T."/>
            <person name="Blye J."/>
            <person name="Boguslavskiy L."/>
            <person name="Borowsky M."/>
            <person name="Boukhgalter B."/>
            <person name="Brunache A."/>
            <person name="Butler J."/>
            <person name="Calixte N."/>
            <person name="Calvo S."/>
            <person name="Camarata J."/>
            <person name="Campo K."/>
            <person name="Chang J."/>
            <person name="Cheshatsang Y."/>
            <person name="Citroen M."/>
            <person name="Collymore A."/>
            <person name="Considine T."/>
            <person name="Cook A."/>
            <person name="Cooke P."/>
            <person name="Corum B."/>
            <person name="Cuomo C."/>
            <person name="David R."/>
            <person name="Dawoe T."/>
            <person name="Degray S."/>
            <person name="Dodge S."/>
            <person name="Dooley K."/>
            <person name="Dorje P."/>
            <person name="Dorjee K."/>
            <person name="Dorris L."/>
            <person name="Duffey N."/>
            <person name="Dupes A."/>
            <person name="Elkins T."/>
            <person name="Engels R."/>
            <person name="Erickson J."/>
            <person name="Farina A."/>
            <person name="Faro S."/>
            <person name="Ferreira P."/>
            <person name="Fischer H."/>
            <person name="Fitzgerald M."/>
            <person name="Foley K."/>
            <person name="Gage D."/>
            <person name="Galagan J."/>
            <person name="Gearin G."/>
            <person name="Gnerre S."/>
            <person name="Gnirke A."/>
            <person name="Goyette A."/>
            <person name="Graham J."/>
            <person name="Grandbois E."/>
            <person name="Gyaltsen K."/>
            <person name="Hafez N."/>
            <person name="Hagopian D."/>
            <person name="Hagos B."/>
            <person name="Hall J."/>
            <person name="Hatcher B."/>
            <person name="Heller A."/>
            <person name="Higgins H."/>
            <person name="Honan T."/>
            <person name="Horn A."/>
            <person name="Houde N."/>
            <person name="Hughes L."/>
            <person name="Hulme W."/>
            <person name="Husby E."/>
            <person name="Iliev I."/>
            <person name="Jaffe D."/>
            <person name="Jones C."/>
            <person name="Kamal M."/>
            <person name="Kamat A."/>
            <person name="Kamvysselis M."/>
            <person name="Karlsson E."/>
            <person name="Kells C."/>
            <person name="Kieu A."/>
            <person name="Kisner P."/>
            <person name="Kodira C."/>
            <person name="Kulbokas E."/>
            <person name="Labutti K."/>
            <person name="Lama D."/>
            <person name="Landers T."/>
            <person name="Leger J."/>
            <person name="Levine S."/>
            <person name="Lewis D."/>
            <person name="Lewis T."/>
            <person name="Lindblad-toh K."/>
            <person name="Liu X."/>
            <person name="Lokyitsang T."/>
            <person name="Lokyitsang Y."/>
            <person name="Lucien O."/>
            <person name="Lui A."/>
            <person name="Ma L.J."/>
            <person name="Mabbitt R."/>
            <person name="Macdonald J."/>
            <person name="Maclean C."/>
            <person name="Major J."/>
            <person name="Manning J."/>
            <person name="Marabella R."/>
            <person name="Maru K."/>
            <person name="Matthews C."/>
            <person name="Mauceli E."/>
            <person name="Mccarthy M."/>
            <person name="Mcdonough S."/>
            <person name="Mcghee T."/>
            <person name="Meldrim J."/>
            <person name="Meneus L."/>
            <person name="Mesirov J."/>
            <person name="Mihalev A."/>
            <person name="Mihova T."/>
            <person name="Mikkelsen T."/>
            <person name="Mlenga V."/>
            <person name="Moru K."/>
            <person name="Mozes J."/>
            <person name="Mulrain L."/>
            <person name="Munson G."/>
            <person name="Naylor J."/>
            <person name="Newes C."/>
            <person name="Nguyen C."/>
            <person name="Nguyen N."/>
            <person name="Nguyen T."/>
            <person name="Nicol R."/>
            <person name="Nielsen C."/>
            <person name="Nizzari M."/>
            <person name="Norbu C."/>
            <person name="Norbu N."/>
            <person name="O'donnell P."/>
            <person name="Okoawo O."/>
            <person name="O'leary S."/>
            <person name="Omotosho B."/>
            <person name="O'neill K."/>
            <person name="Osman S."/>
            <person name="Parker S."/>
            <person name="Perrin D."/>
            <person name="Phunkhang P."/>
            <person name="Piqani B."/>
            <person name="Purcell S."/>
            <person name="Rachupka T."/>
            <person name="Ramasamy U."/>
            <person name="Rameau R."/>
            <person name="Ray V."/>
            <person name="Raymond C."/>
            <person name="Retta R."/>
            <person name="Richardson S."/>
            <person name="Rise C."/>
            <person name="Rodriguez J."/>
            <person name="Rogers J."/>
            <person name="Rogov P."/>
            <person name="Rutman M."/>
            <person name="Schupbach R."/>
            <person name="Seaman C."/>
            <person name="Settipalli S."/>
            <person name="Sharpe T."/>
            <person name="Sheridan J."/>
            <person name="Sherpa N."/>
            <person name="Shi J."/>
            <person name="Smirnov S."/>
            <person name="Smith C."/>
            <person name="Sougnez C."/>
            <person name="Spencer B."/>
            <person name="Stalker J."/>
            <person name="Stange-thomann N."/>
            <person name="Stavropoulos S."/>
            <person name="Stetson K."/>
            <person name="Stone C."/>
            <person name="Stone S."/>
            <person name="Stubbs M."/>
            <person name="Talamas J."/>
            <person name="Tchuinga P."/>
            <person name="Tenzing P."/>
            <person name="Tesfaye S."/>
            <person name="Theodore J."/>
            <person name="Thoulutsang Y."/>
            <person name="Topham K."/>
            <person name="Towey S."/>
            <person name="Tsamla T."/>
            <person name="Tsomo N."/>
            <person name="Vallee D."/>
            <person name="Vassiliev H."/>
            <person name="Venkataraman V."/>
            <person name="Vinson J."/>
            <person name="Vo A."/>
            <person name="Wade C."/>
            <person name="Wang S."/>
            <person name="Wangchuk T."/>
            <person name="Wangdi T."/>
            <person name="Whittaker C."/>
            <person name="Wilkinson J."/>
            <person name="Wu Y."/>
            <person name="Wyman D."/>
            <person name="Yadav S."/>
            <person name="Yang S."/>
            <person name="Yang X."/>
            <person name="Yeager S."/>
            <person name="Yee E."/>
            <person name="Young G."/>
            <person name="Zainoun J."/>
            <person name="Zembeck L."/>
            <person name="Zimmer A."/>
            <person name="Zody M."/>
            <person name="Lander E."/>
        </authorList>
    </citation>
    <scope>NUCLEOTIDE SEQUENCE [LARGE SCALE GENOMIC DNA]</scope>
</reference>
<name>H2YC90_CIOSA</name>
<dbReference type="InParanoid" id="H2YC90"/>
<feature type="region of interest" description="Disordered" evidence="1">
    <location>
        <begin position="154"/>
        <end position="179"/>
    </location>
</feature>
<dbReference type="HOGENOM" id="CLU_1502972_0_0_1"/>
<accession>H2YC90</accession>
<organism evidence="2 3">
    <name type="scientific">Ciona savignyi</name>
    <name type="common">Pacific transparent sea squirt</name>
    <dbReference type="NCBI Taxonomy" id="51511"/>
    <lineage>
        <taxon>Eukaryota</taxon>
        <taxon>Metazoa</taxon>
        <taxon>Chordata</taxon>
        <taxon>Tunicata</taxon>
        <taxon>Ascidiacea</taxon>
        <taxon>Phlebobranchia</taxon>
        <taxon>Cionidae</taxon>
        <taxon>Ciona</taxon>
    </lineage>
</organism>
<dbReference type="Proteomes" id="UP000007875">
    <property type="component" value="Unassembled WGS sequence"/>
</dbReference>
<feature type="region of interest" description="Disordered" evidence="1">
    <location>
        <begin position="15"/>
        <end position="36"/>
    </location>
</feature>
<reference evidence="2" key="3">
    <citation type="submission" date="2025-09" db="UniProtKB">
        <authorList>
            <consortium name="Ensembl"/>
        </authorList>
    </citation>
    <scope>IDENTIFICATION</scope>
</reference>
<proteinExistence type="predicted"/>
<keyword evidence="3" id="KW-1185">Reference proteome</keyword>
<sequence length="179" mass="19926">MSSLPNTPVKLQCQENISQDPAHTPTFLRESPWTHKDDNTTNSLFNGLESEIGSLAPSFVPIAASTKRLPATNQSEVDSSSFFVTSSPTPDNNADVIMSDFSLEDDSLYKRVFADTVHASPSSRESRKVNKVLHFDQSDVTLRPEKCMADLQEKLRASEQRRRDVTSKLRHLKSASSNT</sequence>
<dbReference type="Ensembl" id="ENSCSAVT00000002982.1">
    <property type="protein sequence ID" value="ENSCSAVP00000002938.1"/>
    <property type="gene ID" value="ENSCSAVG00000001753.1"/>
</dbReference>
<reference evidence="2" key="2">
    <citation type="submission" date="2025-08" db="UniProtKB">
        <authorList>
            <consortium name="Ensembl"/>
        </authorList>
    </citation>
    <scope>IDENTIFICATION</scope>
</reference>